<organism evidence="2 3">
    <name type="scientific">Solilutibacter silvestris</name>
    <dbReference type="NCBI Taxonomy" id="1645665"/>
    <lineage>
        <taxon>Bacteria</taxon>
        <taxon>Pseudomonadati</taxon>
        <taxon>Pseudomonadota</taxon>
        <taxon>Gammaproteobacteria</taxon>
        <taxon>Lysobacterales</taxon>
        <taxon>Lysobacteraceae</taxon>
        <taxon>Solilutibacter</taxon>
    </lineage>
</organism>
<feature type="compositionally biased region" description="Basic residues" evidence="1">
    <location>
        <begin position="30"/>
        <end position="46"/>
    </location>
</feature>
<evidence type="ECO:0000313" key="2">
    <source>
        <dbReference type="EMBL" id="PNS08167.1"/>
    </source>
</evidence>
<gene>
    <name evidence="2" type="ORF">Lysil_2343</name>
</gene>
<reference evidence="2 3" key="1">
    <citation type="submission" date="2017-08" db="EMBL/GenBank/DDBJ databases">
        <title>Lysobacter sylvestris genome.</title>
        <authorList>
            <person name="Zhang D.-C."/>
            <person name="Albuquerque L."/>
            <person name="Franca L."/>
            <person name="Froufe H.J.C."/>
            <person name="Barroso C."/>
            <person name="Egas C."/>
            <person name="Da Costa M."/>
            <person name="Margesin R."/>
        </authorList>
    </citation>
    <scope>NUCLEOTIDE SEQUENCE [LARGE SCALE GENOMIC DNA]</scope>
    <source>
        <strain evidence="2 3">AM20-91</strain>
    </source>
</reference>
<proteinExistence type="predicted"/>
<name>A0A2K1PZS7_9GAMM</name>
<dbReference type="EMBL" id="NPZB01000002">
    <property type="protein sequence ID" value="PNS08167.1"/>
    <property type="molecule type" value="Genomic_DNA"/>
</dbReference>
<evidence type="ECO:0000313" key="3">
    <source>
        <dbReference type="Proteomes" id="UP000236220"/>
    </source>
</evidence>
<dbReference type="Proteomes" id="UP000236220">
    <property type="component" value="Unassembled WGS sequence"/>
</dbReference>
<feature type="compositionally biased region" description="Polar residues" evidence="1">
    <location>
        <begin position="16"/>
        <end position="25"/>
    </location>
</feature>
<feature type="region of interest" description="Disordered" evidence="1">
    <location>
        <begin position="1"/>
        <end position="46"/>
    </location>
</feature>
<sequence>MTPDARALLPPARNAIENNASQTGAMPNRGRNRPHVHYSRPCSNRR</sequence>
<keyword evidence="3" id="KW-1185">Reference proteome</keyword>
<dbReference type="AlphaFoldDB" id="A0A2K1PZS7"/>
<protein>
    <submittedName>
        <fullName evidence="2">Uncharacterized protein</fullName>
    </submittedName>
</protein>
<comment type="caution">
    <text evidence="2">The sequence shown here is derived from an EMBL/GenBank/DDBJ whole genome shotgun (WGS) entry which is preliminary data.</text>
</comment>
<accession>A0A2K1PZS7</accession>
<evidence type="ECO:0000256" key="1">
    <source>
        <dbReference type="SAM" id="MobiDB-lite"/>
    </source>
</evidence>